<reference evidence="1 2" key="1">
    <citation type="submission" date="2017-05" db="EMBL/GenBank/DDBJ databases">
        <authorList>
            <person name="Song R."/>
            <person name="Chenine A.L."/>
            <person name="Ruprecht R.M."/>
        </authorList>
    </citation>
    <scope>NUCLEOTIDE SEQUENCE [LARGE SCALE GENOMIC DNA]</scope>
    <source>
        <strain evidence="1 2">CECT 8898</strain>
    </source>
</reference>
<proteinExistence type="predicted"/>
<protein>
    <submittedName>
        <fullName evidence="1">Uncharacterized protein</fullName>
    </submittedName>
</protein>
<accession>A0A238JPV3</accession>
<keyword evidence="2" id="KW-1185">Reference proteome</keyword>
<sequence>MDHARGVLGAWPGLGRGGFQFDRPIQRHRLRQAHLEGFNLLTGLMAGDVRRLGHNGRQQTRRGSDTLRRQLRQGPLGGLIRFYMRDRNICRRDVGGNSVRQHAFRAFRGPDVGLAERSLRKKTEPFARIHLGSLVKSRCHACVPRRCRTRQSGRNRDVRHALRRDGVPSFHGVCRNLGAFRQPGFRRPVCKTFDGTNDRRSGSTGCSRARPYLYSTRMRRRQGFMRGQLAYPETEDRHFRTGCLCRARHGRRTGHGGQCPDFRCLRRPTVRRRPNRALSCHIRPAQAKRIRRHWRRGLGRLPGLRGRRESGRRWTRLSRFAPERCGNKRVRGAHGGRVPARSDAGINGELRRFGACGGTVQRQHGLRNADSGWTRRVCIDRRAPDPVRRGAARAGKQGRVHPVLPLLASCLPGQRVRSCPQHRLLGGGVGHWMVGVLRFRGQSARVRHIDRPRDFGRFGIVSGPRRGHVADLIRSLFGLGCVYGDTVRIVHVGQVRAFAGLRSLVGLGLGEEGCEVGGRLLTRLCFGCRHRKAETQQVAQLAQHVCSGNSSTGAP</sequence>
<dbReference type="AlphaFoldDB" id="A0A238JPV3"/>
<evidence type="ECO:0000313" key="1">
    <source>
        <dbReference type="EMBL" id="SMX32197.1"/>
    </source>
</evidence>
<dbReference type="Proteomes" id="UP000207598">
    <property type="component" value="Unassembled WGS sequence"/>
</dbReference>
<organism evidence="1 2">
    <name type="scientific">Maliponia aquimaris</name>
    <dbReference type="NCBI Taxonomy" id="1673631"/>
    <lineage>
        <taxon>Bacteria</taxon>
        <taxon>Pseudomonadati</taxon>
        <taxon>Pseudomonadota</taxon>
        <taxon>Alphaproteobacteria</taxon>
        <taxon>Rhodobacterales</taxon>
        <taxon>Paracoccaceae</taxon>
        <taxon>Maliponia</taxon>
    </lineage>
</organism>
<gene>
    <name evidence="1" type="ORF">MAA8898_00177</name>
</gene>
<dbReference type="EMBL" id="FXYF01000001">
    <property type="protein sequence ID" value="SMX32197.1"/>
    <property type="molecule type" value="Genomic_DNA"/>
</dbReference>
<name>A0A238JPV3_9RHOB</name>
<evidence type="ECO:0000313" key="2">
    <source>
        <dbReference type="Proteomes" id="UP000207598"/>
    </source>
</evidence>